<dbReference type="RefSeq" id="XP_013237847.1">
    <property type="nucleotide sequence ID" value="XM_013382393.1"/>
</dbReference>
<evidence type="ECO:0000256" key="1">
    <source>
        <dbReference type="ARBA" id="ARBA00008998"/>
    </source>
</evidence>
<accession>A0A098VUR6</accession>
<comment type="similarity">
    <text evidence="1">Belongs to the CCDC25 family.</text>
</comment>
<dbReference type="Pfam" id="PF05670">
    <property type="entry name" value="NFACT-R_1"/>
    <property type="match status" value="1"/>
</dbReference>
<dbReference type="VEuPathDB" id="MicrosporidiaDB:DI09_361p10"/>
<dbReference type="InterPro" id="IPR008532">
    <property type="entry name" value="NFACT_RNA-bd"/>
</dbReference>
<evidence type="ECO:0000313" key="4">
    <source>
        <dbReference type="Proteomes" id="UP000029725"/>
    </source>
</evidence>
<reference evidence="3 4" key="1">
    <citation type="submission" date="2014-04" db="EMBL/GenBank/DDBJ databases">
        <title>A new species of microsporidia sheds light on the evolution of extreme parasitism.</title>
        <authorList>
            <person name="Haag K.L."/>
            <person name="James T.Y."/>
            <person name="Larsson R."/>
            <person name="Schaer T.M."/>
            <person name="Refardt D."/>
            <person name="Pombert J.-F."/>
            <person name="Ebert D."/>
        </authorList>
    </citation>
    <scope>NUCLEOTIDE SEQUENCE [LARGE SCALE GENOMIC DNA]</scope>
    <source>
        <strain evidence="3 4">UGP3</strain>
        <tissue evidence="3">Spores</tissue>
    </source>
</reference>
<evidence type="ECO:0000313" key="3">
    <source>
        <dbReference type="EMBL" id="KGG51411.1"/>
    </source>
</evidence>
<dbReference type="Proteomes" id="UP000029725">
    <property type="component" value="Unassembled WGS sequence"/>
</dbReference>
<organism evidence="3 4">
    <name type="scientific">Mitosporidium daphniae</name>
    <dbReference type="NCBI Taxonomy" id="1485682"/>
    <lineage>
        <taxon>Eukaryota</taxon>
        <taxon>Fungi</taxon>
        <taxon>Fungi incertae sedis</taxon>
        <taxon>Microsporidia</taxon>
        <taxon>Mitosporidium</taxon>
    </lineage>
</organism>
<dbReference type="OrthoDB" id="200398at2759"/>
<proteinExistence type="inferred from homology"/>
<comment type="caution">
    <text evidence="3">The sequence shown here is derived from an EMBL/GenBank/DDBJ whole genome shotgun (WGS) entry which is preliminary data.</text>
</comment>
<keyword evidence="4" id="KW-1185">Reference proteome</keyword>
<feature type="domain" description="NFACT RNA-binding" evidence="2">
    <location>
        <begin position="4"/>
        <end position="119"/>
    </location>
</feature>
<dbReference type="AlphaFoldDB" id="A0A098VUR6"/>
<dbReference type="EMBL" id="JMKJ01000290">
    <property type="protein sequence ID" value="KGG51411.1"/>
    <property type="molecule type" value="Genomic_DNA"/>
</dbReference>
<dbReference type="HOGENOM" id="CLU_076656_0_0_1"/>
<dbReference type="InterPro" id="IPR039730">
    <property type="entry name" value="Jlp2/Ccd25"/>
</dbReference>
<gene>
    <name evidence="3" type="ORF">DI09_361p10</name>
</gene>
<dbReference type="PANTHER" id="PTHR13049:SF2">
    <property type="entry name" value="COILED-COIL DOMAIN-CONTAINING PROTEIN 25"/>
    <property type="match status" value="1"/>
</dbReference>
<evidence type="ECO:0000259" key="2">
    <source>
        <dbReference type="Pfam" id="PF05670"/>
    </source>
</evidence>
<protein>
    <recommendedName>
        <fullName evidence="2">NFACT RNA-binding domain-containing protein</fullName>
    </recommendedName>
</protein>
<dbReference type="PANTHER" id="PTHR13049">
    <property type="entry name" value="DUF814-RELATED"/>
    <property type="match status" value="1"/>
</dbReference>
<dbReference type="GeneID" id="25259703"/>
<sequence length="229" mass="26613">MYQFVSNATNPPSIIYIGKDKYENDQLIKHGYGENDVWFHVDRLSSAHLYLKLIPGFAWDNLPQELLIDCSQLVKANSIEGTPCCLTIGNKKNNVDILYTPWNNLKKTQGMEVGEVAFHKPNQVKRFHVEKKDNAILNRLQKTKTEYTIDYEQEKIAREKGLRALQKDQEKAKVTLFRAFINQLESGKHRDSKCKKGSRANNLIWRYFSTTKAAYFSGTRFFRNRHPPV</sequence>
<name>A0A098VUR6_9MICR</name>